<dbReference type="OrthoDB" id="4669120at2"/>
<dbReference type="EMBL" id="FZOF01000038">
    <property type="protein sequence ID" value="SNT54806.1"/>
    <property type="molecule type" value="Genomic_DNA"/>
</dbReference>
<feature type="region of interest" description="Disordered" evidence="1">
    <location>
        <begin position="1"/>
        <end position="44"/>
    </location>
</feature>
<protein>
    <submittedName>
        <fullName evidence="2">Uncharacterized protein</fullName>
    </submittedName>
</protein>
<proteinExistence type="predicted"/>
<dbReference type="AlphaFoldDB" id="A0A239NIU6"/>
<accession>A0A239NIU6</accession>
<evidence type="ECO:0000256" key="1">
    <source>
        <dbReference type="SAM" id="MobiDB-lite"/>
    </source>
</evidence>
<organism evidence="2 3">
    <name type="scientific">Actinacidiphila glaucinigra</name>
    <dbReference type="NCBI Taxonomy" id="235986"/>
    <lineage>
        <taxon>Bacteria</taxon>
        <taxon>Bacillati</taxon>
        <taxon>Actinomycetota</taxon>
        <taxon>Actinomycetes</taxon>
        <taxon>Kitasatosporales</taxon>
        <taxon>Streptomycetaceae</taxon>
        <taxon>Actinacidiphila</taxon>
    </lineage>
</organism>
<sequence>MSAPTVPAFGGQRPGAGSGFPAGAEPRPSHLPQGSDPRGSSLAGAGRRTLRAAFGLLGPRRERHTLAPGQLAGLSLPIGDDGVVIGIDAAGGPAVLALSRPARLDVVLVGSMWLAQVLSLRAAATGARVAVETARPQSWAPMAQAAGGGQQCVTVHEVGRIAPQGPSVHSPVVIVRDCGARPPRSRVAAQSWQSVMTLLPYLGPSAPRLLAGADVVGLQRVSPQEAEVIGQIMGLSEADVTALPTLGDNVTMWCTRRHRQFVMTQPTDAESGLLGPARRVD</sequence>
<gene>
    <name evidence="2" type="ORF">SAMN05216252_13818</name>
</gene>
<dbReference type="RefSeq" id="WP_089228839.1">
    <property type="nucleotide sequence ID" value="NZ_FZOF01000038.1"/>
</dbReference>
<evidence type="ECO:0000313" key="2">
    <source>
        <dbReference type="EMBL" id="SNT54806.1"/>
    </source>
</evidence>
<evidence type="ECO:0000313" key="3">
    <source>
        <dbReference type="Proteomes" id="UP000198280"/>
    </source>
</evidence>
<keyword evidence="3" id="KW-1185">Reference proteome</keyword>
<dbReference type="Proteomes" id="UP000198280">
    <property type="component" value="Unassembled WGS sequence"/>
</dbReference>
<name>A0A239NIU6_9ACTN</name>
<reference evidence="2 3" key="1">
    <citation type="submission" date="2017-06" db="EMBL/GenBank/DDBJ databases">
        <authorList>
            <person name="Kim H.J."/>
            <person name="Triplett B.A."/>
        </authorList>
    </citation>
    <scope>NUCLEOTIDE SEQUENCE [LARGE SCALE GENOMIC DNA]</scope>
    <source>
        <strain evidence="2 3">CGMCC 4.1858</strain>
    </source>
</reference>